<dbReference type="InterPro" id="IPR001356">
    <property type="entry name" value="HD"/>
</dbReference>
<evidence type="ECO:0000259" key="8">
    <source>
        <dbReference type="PROSITE" id="PS50071"/>
    </source>
</evidence>
<dbReference type="PROSITE" id="PS00027">
    <property type="entry name" value="HOMEOBOX_1"/>
    <property type="match status" value="1"/>
</dbReference>
<comment type="subcellular location">
    <subcellularLocation>
        <location evidence="1 5 6">Nucleus</location>
    </subcellularLocation>
</comment>
<dbReference type="AlphaFoldDB" id="A0AB34IV30"/>
<evidence type="ECO:0000256" key="3">
    <source>
        <dbReference type="ARBA" id="ARBA00023155"/>
    </source>
</evidence>
<dbReference type="EMBL" id="JBGBPQ010000018">
    <property type="protein sequence ID" value="KAL1507464.1"/>
    <property type="molecule type" value="Genomic_DNA"/>
</dbReference>
<gene>
    <name evidence="9" type="ORF">AB1Y20_008300</name>
</gene>
<protein>
    <recommendedName>
        <fullName evidence="8">Homeobox domain-containing protein</fullName>
    </recommendedName>
</protein>
<feature type="compositionally biased region" description="Basic and acidic residues" evidence="7">
    <location>
        <begin position="322"/>
        <end position="335"/>
    </location>
</feature>
<dbReference type="InterPro" id="IPR017970">
    <property type="entry name" value="Homeobox_CS"/>
</dbReference>
<dbReference type="GO" id="GO:0000981">
    <property type="term" value="F:DNA-binding transcription factor activity, RNA polymerase II-specific"/>
    <property type="evidence" value="ECO:0007669"/>
    <property type="project" value="InterPro"/>
</dbReference>
<name>A0AB34IV30_PRYPA</name>
<evidence type="ECO:0000256" key="1">
    <source>
        <dbReference type="ARBA" id="ARBA00004123"/>
    </source>
</evidence>
<accession>A0AB34IV30</accession>
<evidence type="ECO:0000256" key="6">
    <source>
        <dbReference type="RuleBase" id="RU000682"/>
    </source>
</evidence>
<dbReference type="Pfam" id="PF00046">
    <property type="entry name" value="Homeodomain"/>
    <property type="match status" value="1"/>
</dbReference>
<comment type="caution">
    <text evidence="9">The sequence shown here is derived from an EMBL/GenBank/DDBJ whole genome shotgun (WGS) entry which is preliminary data.</text>
</comment>
<dbReference type="SMART" id="SM00389">
    <property type="entry name" value="HOX"/>
    <property type="match status" value="1"/>
</dbReference>
<feature type="domain" description="Homeobox" evidence="8">
    <location>
        <begin position="8"/>
        <end position="68"/>
    </location>
</feature>
<evidence type="ECO:0000313" key="9">
    <source>
        <dbReference type="EMBL" id="KAL1507464.1"/>
    </source>
</evidence>
<keyword evidence="10" id="KW-1185">Reference proteome</keyword>
<feature type="region of interest" description="Disordered" evidence="7">
    <location>
        <begin position="66"/>
        <end position="145"/>
    </location>
</feature>
<evidence type="ECO:0000256" key="2">
    <source>
        <dbReference type="ARBA" id="ARBA00023125"/>
    </source>
</evidence>
<dbReference type="InterPro" id="IPR051306">
    <property type="entry name" value="Homeobox_regulator"/>
</dbReference>
<feature type="region of interest" description="Disordered" evidence="7">
    <location>
        <begin position="306"/>
        <end position="372"/>
    </location>
</feature>
<dbReference type="GO" id="GO:0000977">
    <property type="term" value="F:RNA polymerase II transcription regulatory region sequence-specific DNA binding"/>
    <property type="evidence" value="ECO:0007669"/>
    <property type="project" value="TreeGrafter"/>
</dbReference>
<sequence length="392" mass="40891">MTEAPRIAKARRPRWTPSDEAKALLETIFSADSFPTFTVRNHLAEQLGIDSRQVQIWFQNRRQRERLKVHSGSVKDDDDDDDDDDDAHDDSVPLLTAGKFCRGSRRERREEERVSGVRIVEAGTGQRHPEDTAPQEGDAQPDAVQLPDDATDAAADAPAPSTAAPFSPVADIPADATCAPAAVAAAAPAHACSCGATPSSHGSTCSPAVGGAASRTQLPSCDLPSGMVPPALLTMLDTPGGPRALAVAARSLLLNNPILQHPGAPCHALLTQLASITQPQTGSSSCAGAHLSAGGGAAVERRPLRSAEAHGQQTGGLTEGNARGEEHAAPARDEGPPAPPEGQVGISRRHTPTSRPGDLPPRARPTGWPANAMEDRLSSEALEVLSSQFFSG</sequence>
<evidence type="ECO:0000256" key="7">
    <source>
        <dbReference type="SAM" id="MobiDB-lite"/>
    </source>
</evidence>
<dbReference type="SUPFAM" id="SSF46689">
    <property type="entry name" value="Homeodomain-like"/>
    <property type="match status" value="1"/>
</dbReference>
<reference evidence="9 10" key="1">
    <citation type="journal article" date="2024" name="Science">
        <title>Giant polyketide synthase enzymes in the biosynthesis of giant marine polyether toxins.</title>
        <authorList>
            <person name="Fallon T.R."/>
            <person name="Shende V.V."/>
            <person name="Wierzbicki I.H."/>
            <person name="Pendleton A.L."/>
            <person name="Watervoot N.F."/>
            <person name="Auber R.P."/>
            <person name="Gonzalez D.J."/>
            <person name="Wisecaver J.H."/>
            <person name="Moore B.S."/>
        </authorList>
    </citation>
    <scope>NUCLEOTIDE SEQUENCE [LARGE SCALE GENOMIC DNA]</scope>
    <source>
        <strain evidence="9 10">12B1</strain>
    </source>
</reference>
<evidence type="ECO:0000256" key="4">
    <source>
        <dbReference type="ARBA" id="ARBA00023242"/>
    </source>
</evidence>
<dbReference type="CDD" id="cd00086">
    <property type="entry name" value="homeodomain"/>
    <property type="match status" value="1"/>
</dbReference>
<proteinExistence type="predicted"/>
<dbReference type="PANTHER" id="PTHR46123:SF4">
    <property type="entry name" value="MIX-TYPE HOMEOBOX GENE 1-RELATED"/>
    <property type="match status" value="1"/>
</dbReference>
<feature type="DNA-binding region" description="Homeobox" evidence="5">
    <location>
        <begin position="10"/>
        <end position="69"/>
    </location>
</feature>
<dbReference type="Gene3D" id="1.10.10.60">
    <property type="entry name" value="Homeodomain-like"/>
    <property type="match status" value="1"/>
</dbReference>
<keyword evidence="2 5" id="KW-0238">DNA-binding</keyword>
<feature type="compositionally biased region" description="Acidic residues" evidence="7">
    <location>
        <begin position="76"/>
        <end position="88"/>
    </location>
</feature>
<dbReference type="GO" id="GO:0005634">
    <property type="term" value="C:nucleus"/>
    <property type="evidence" value="ECO:0007669"/>
    <property type="project" value="UniProtKB-SubCell"/>
</dbReference>
<dbReference type="PANTHER" id="PTHR46123">
    <property type="entry name" value="MIX-TYPE HOMEOBOX GENE 1-RELATED"/>
    <property type="match status" value="1"/>
</dbReference>
<evidence type="ECO:0000313" key="10">
    <source>
        <dbReference type="Proteomes" id="UP001515480"/>
    </source>
</evidence>
<keyword evidence="3 5" id="KW-0371">Homeobox</keyword>
<evidence type="ECO:0000256" key="5">
    <source>
        <dbReference type="PROSITE-ProRule" id="PRU00108"/>
    </source>
</evidence>
<dbReference type="PROSITE" id="PS50071">
    <property type="entry name" value="HOMEOBOX_2"/>
    <property type="match status" value="1"/>
</dbReference>
<organism evidence="9 10">
    <name type="scientific">Prymnesium parvum</name>
    <name type="common">Toxic golden alga</name>
    <dbReference type="NCBI Taxonomy" id="97485"/>
    <lineage>
        <taxon>Eukaryota</taxon>
        <taxon>Haptista</taxon>
        <taxon>Haptophyta</taxon>
        <taxon>Prymnesiophyceae</taxon>
        <taxon>Prymnesiales</taxon>
        <taxon>Prymnesiaceae</taxon>
        <taxon>Prymnesium</taxon>
    </lineage>
</organism>
<dbReference type="InterPro" id="IPR009057">
    <property type="entry name" value="Homeodomain-like_sf"/>
</dbReference>
<keyword evidence="4 5" id="KW-0539">Nucleus</keyword>
<dbReference type="Proteomes" id="UP001515480">
    <property type="component" value="Unassembled WGS sequence"/>
</dbReference>